<organism evidence="2 3">
    <name type="scientific">Endocarpon pusillum</name>
    <dbReference type="NCBI Taxonomy" id="364733"/>
    <lineage>
        <taxon>Eukaryota</taxon>
        <taxon>Fungi</taxon>
        <taxon>Dikarya</taxon>
        <taxon>Ascomycota</taxon>
        <taxon>Pezizomycotina</taxon>
        <taxon>Eurotiomycetes</taxon>
        <taxon>Chaetothyriomycetidae</taxon>
        <taxon>Verrucariales</taxon>
        <taxon>Verrucariaceae</taxon>
        <taxon>Endocarpon</taxon>
    </lineage>
</organism>
<feature type="compositionally biased region" description="Polar residues" evidence="1">
    <location>
        <begin position="148"/>
        <end position="171"/>
    </location>
</feature>
<feature type="compositionally biased region" description="Basic and acidic residues" evidence="1">
    <location>
        <begin position="539"/>
        <end position="550"/>
    </location>
</feature>
<comment type="caution">
    <text evidence="2">The sequence shown here is derived from an EMBL/GenBank/DDBJ whole genome shotgun (WGS) entry which is preliminary data.</text>
</comment>
<feature type="region of interest" description="Disordered" evidence="1">
    <location>
        <begin position="781"/>
        <end position="804"/>
    </location>
</feature>
<evidence type="ECO:0000313" key="2">
    <source>
        <dbReference type="EMBL" id="KAF7509464.1"/>
    </source>
</evidence>
<dbReference type="AlphaFoldDB" id="A0A8H7ALA4"/>
<proteinExistence type="predicted"/>
<keyword evidence="3" id="KW-1185">Reference proteome</keyword>
<name>A0A8H7ALA4_9EURO</name>
<sequence>MAMPPKSTVGTNKRDFEEYIDQKQIGESEESVKKPRLELNPESAHTFDDLIEDPPENWNEDEAVKMWGDLLNHPEPDGGVQLGGEEQQKFEERHAQGPTWPAADSNAEHKSVVIEQDMPTLSPSTAPEKPNGADAVNVGKGTPVMGAVSSTRNTSTLSNPPLVQHSSSSLEKNLKPRFPPADTPLPEGISLDKLCRRWPHHLTGRTLRRFIEVGCSAGWIFVRLDYFIRKALDKQGALEKKKGWEVLQQRLDEEKARMAEEAKQAGLQAQKNMPPGSSNRPATTSESAPEAIAPQNKRQVQQFGVLQTPQTPAVSLPSISRTTLARPLASPQLPALSADIPITNVRDTPASSREGGFPLSQRQPPSAGTRDTRHHLPTSHIDRVNNHTREIQQELTKQQNILRDISFADSSWAHKTPEERVQDEGRHWIDQARSYEQQVVELLGGDVVGIDFQSTRQRDVLARQLELIRRVLIIRAPLPHNASAQDIRIHNEKLEATSLRQQRDVLVIWTETLQEMLASIRNAFSQHQRPESRPPSSPLDRDSTRMHDPIDLAPPKEPVAPVSRPEVGSVTSNTDQSRQRPYYFSSIDGRFHACPVFSVPQPQIGYRGIIPPTRASSTVPPIAGPPTSTATPKRKGRGAPRTVMFPNVPRSNTPLSALAKVDDEEVLRSFPEHLSVPEVMRRFVRPNGAKTGGWQTRKMVDYLLGHTNKKDYVGISENERRANLSRWVTKERDSCNNKIRKELGIAKKTTQSTQIVQNQPSSTTSRILPNAQQVTSLPLLAHSAPPYPQSGYSQPPQPHGGFLQPHGGYPAPSYVQSAFFTPPYSQGQHLTLQVTGAPPAGYDRIMTDAPSACQTLESPHARVSHVPRNQGGLSDAVSPNGSRLQGSLLNTALGANEGCDLEDEGCDLEDAEGDWEP</sequence>
<feature type="compositionally biased region" description="Polar residues" evidence="1">
    <location>
        <begin position="267"/>
        <end position="287"/>
    </location>
</feature>
<feature type="region of interest" description="Disordered" evidence="1">
    <location>
        <begin position="257"/>
        <end position="296"/>
    </location>
</feature>
<accession>A0A8H7ALA4</accession>
<dbReference type="EMBL" id="JAACFV010000041">
    <property type="protein sequence ID" value="KAF7509464.1"/>
    <property type="molecule type" value="Genomic_DNA"/>
</dbReference>
<feature type="region of interest" description="Disordered" evidence="1">
    <location>
        <begin position="1"/>
        <end position="56"/>
    </location>
</feature>
<feature type="region of interest" description="Disordered" evidence="1">
    <location>
        <begin position="346"/>
        <end position="378"/>
    </location>
</feature>
<evidence type="ECO:0000313" key="3">
    <source>
        <dbReference type="Proteomes" id="UP000606974"/>
    </source>
</evidence>
<dbReference type="Proteomes" id="UP000606974">
    <property type="component" value="Unassembled WGS sequence"/>
</dbReference>
<feature type="region of interest" description="Disordered" evidence="1">
    <location>
        <begin position="69"/>
        <end position="107"/>
    </location>
</feature>
<feature type="region of interest" description="Disordered" evidence="1">
    <location>
        <begin position="615"/>
        <end position="651"/>
    </location>
</feature>
<protein>
    <submittedName>
        <fullName evidence="2">Uncharacterized protein</fullName>
    </submittedName>
</protein>
<gene>
    <name evidence="2" type="ORF">GJ744_008027</name>
</gene>
<evidence type="ECO:0000256" key="1">
    <source>
        <dbReference type="SAM" id="MobiDB-lite"/>
    </source>
</evidence>
<feature type="compositionally biased region" description="Basic and acidic residues" evidence="1">
    <location>
        <begin position="12"/>
        <end position="39"/>
    </location>
</feature>
<feature type="region of interest" description="Disordered" evidence="1">
    <location>
        <begin position="120"/>
        <end position="188"/>
    </location>
</feature>
<feature type="compositionally biased region" description="Basic and acidic residues" evidence="1">
    <location>
        <begin position="86"/>
        <end position="95"/>
    </location>
</feature>
<reference evidence="2" key="1">
    <citation type="submission" date="2020-02" db="EMBL/GenBank/DDBJ databases">
        <authorList>
            <person name="Palmer J.M."/>
        </authorList>
    </citation>
    <scope>NUCLEOTIDE SEQUENCE</scope>
    <source>
        <strain evidence="2">EPUS1.4</strain>
        <tissue evidence="2">Thallus</tissue>
    </source>
</reference>
<dbReference type="OrthoDB" id="10328818at2759"/>
<feature type="region of interest" description="Disordered" evidence="1">
    <location>
        <begin position="523"/>
        <end position="578"/>
    </location>
</feature>